<dbReference type="InterPro" id="IPR036291">
    <property type="entry name" value="NAD(P)-bd_dom_sf"/>
</dbReference>
<dbReference type="RefSeq" id="WP_273638142.1">
    <property type="nucleotide sequence ID" value="NZ_JAQQXP010000001.1"/>
</dbReference>
<dbReference type="NCBIfam" id="NF005559">
    <property type="entry name" value="PRK07231.1"/>
    <property type="match status" value="1"/>
</dbReference>
<dbReference type="PANTHER" id="PTHR43975">
    <property type="entry name" value="ZGC:101858"/>
    <property type="match status" value="1"/>
</dbReference>
<name>A0ABT5KY23_9ALTE</name>
<evidence type="ECO:0000313" key="2">
    <source>
        <dbReference type="Proteomes" id="UP001218788"/>
    </source>
</evidence>
<dbReference type="EMBL" id="JAQQXP010000001">
    <property type="protein sequence ID" value="MDC8829651.1"/>
    <property type="molecule type" value="Genomic_DNA"/>
</dbReference>
<reference evidence="1 2" key="1">
    <citation type="submission" date="2022-10" db="EMBL/GenBank/DDBJ databases">
        <title>Alteromonas sp. chi3 Genome sequencing.</title>
        <authorList>
            <person name="Park S."/>
        </authorList>
    </citation>
    <scope>NUCLEOTIDE SEQUENCE [LARGE SCALE GENOMIC DNA]</scope>
    <source>
        <strain evidence="2">chi3</strain>
    </source>
</reference>
<comment type="caution">
    <text evidence="1">The sequence shown here is derived from an EMBL/GenBank/DDBJ whole genome shotgun (WGS) entry which is preliminary data.</text>
</comment>
<dbReference type="InterPro" id="IPR020904">
    <property type="entry name" value="Sc_DH/Rdtase_CS"/>
</dbReference>
<dbReference type="InterPro" id="IPR002347">
    <property type="entry name" value="SDR_fam"/>
</dbReference>
<gene>
    <name evidence="1" type="ORF">OIK42_02635</name>
</gene>
<protein>
    <submittedName>
        <fullName evidence="1">SDR family NAD(P)-dependent oxidoreductase</fullName>
    </submittedName>
</protein>
<proteinExistence type="predicted"/>
<accession>A0ABT5KY23</accession>
<organism evidence="1 2">
    <name type="scientific">Alteromonas gilva</name>
    <dbReference type="NCBI Taxonomy" id="2987522"/>
    <lineage>
        <taxon>Bacteria</taxon>
        <taxon>Pseudomonadati</taxon>
        <taxon>Pseudomonadota</taxon>
        <taxon>Gammaproteobacteria</taxon>
        <taxon>Alteromonadales</taxon>
        <taxon>Alteromonadaceae</taxon>
        <taxon>Alteromonas/Salinimonas group</taxon>
        <taxon>Alteromonas</taxon>
    </lineage>
</organism>
<evidence type="ECO:0000313" key="1">
    <source>
        <dbReference type="EMBL" id="MDC8829651.1"/>
    </source>
</evidence>
<dbReference type="PRINTS" id="PR00080">
    <property type="entry name" value="SDRFAMILY"/>
</dbReference>
<dbReference type="PANTHER" id="PTHR43975:SF2">
    <property type="entry name" value="EG:BACR7A4.14 PROTEIN-RELATED"/>
    <property type="match status" value="1"/>
</dbReference>
<dbReference type="Proteomes" id="UP001218788">
    <property type="component" value="Unassembled WGS sequence"/>
</dbReference>
<sequence>MSEQQKVAIVTGAGSGIGAATALLLSQRGYRVVLNGRTENKLEHTASQMASGTASVKTGDVSKENDVAALIEHTITQFGQLDLLVNNAAIAAFEPIDGFSVEDWDQQMNINVRSVFLMTKAALPYLRESKGSIVNISSVSGIGGDWNGFCYNASKGAVSNFTRAMALDLGPQGVRINAVAPSLTDTDMAADVINNPDVMAAFKQRLPMGRAARPSEVASVIAFLASDDARFVNGAIIPVDGGLSASNGQPNLAGG</sequence>
<dbReference type="CDD" id="cd05233">
    <property type="entry name" value="SDR_c"/>
    <property type="match status" value="1"/>
</dbReference>
<dbReference type="PRINTS" id="PR00081">
    <property type="entry name" value="GDHRDH"/>
</dbReference>
<dbReference type="Gene3D" id="3.40.50.720">
    <property type="entry name" value="NAD(P)-binding Rossmann-like Domain"/>
    <property type="match status" value="1"/>
</dbReference>
<dbReference type="Pfam" id="PF13561">
    <property type="entry name" value="adh_short_C2"/>
    <property type="match status" value="1"/>
</dbReference>
<dbReference type="PROSITE" id="PS00061">
    <property type="entry name" value="ADH_SHORT"/>
    <property type="match status" value="1"/>
</dbReference>
<keyword evidence="2" id="KW-1185">Reference proteome</keyword>
<dbReference type="SUPFAM" id="SSF51735">
    <property type="entry name" value="NAD(P)-binding Rossmann-fold domains"/>
    <property type="match status" value="1"/>
</dbReference>